<dbReference type="InterPro" id="IPR008966">
    <property type="entry name" value="Adhesion_dom_sf"/>
</dbReference>
<dbReference type="EMBL" id="QRBE01000003">
    <property type="protein sequence ID" value="RDS82777.1"/>
    <property type="molecule type" value="Genomic_DNA"/>
</dbReference>
<dbReference type="AlphaFoldDB" id="A0A370X3A7"/>
<feature type="chain" id="PRO_5016877025" description="Fimbrial-type adhesion domain-containing protein" evidence="5">
    <location>
        <begin position="32"/>
        <end position="187"/>
    </location>
</feature>
<dbReference type="OrthoDB" id="6466381at2"/>
<evidence type="ECO:0000256" key="5">
    <source>
        <dbReference type="SAM" id="SignalP"/>
    </source>
</evidence>
<evidence type="ECO:0000256" key="2">
    <source>
        <dbReference type="ARBA" id="ARBA00006671"/>
    </source>
</evidence>
<evidence type="ECO:0000256" key="1">
    <source>
        <dbReference type="ARBA" id="ARBA00004561"/>
    </source>
</evidence>
<accession>A0A370X3A7</accession>
<reference evidence="7 8" key="1">
    <citation type="submission" date="2018-07" db="EMBL/GenBank/DDBJ databases">
        <title>Dyella monticola sp. nov. and Dyella psychrodurans sp. nov. isolated from monsoon evergreen broad-leaved forest soil of Dinghu Mountain, China.</title>
        <authorList>
            <person name="Gao Z."/>
            <person name="Qiu L."/>
        </authorList>
    </citation>
    <scope>NUCLEOTIDE SEQUENCE [LARGE SCALE GENOMIC DNA]</scope>
    <source>
        <strain evidence="7 8">4G-K06</strain>
    </source>
</reference>
<organism evidence="7 8">
    <name type="scientific">Dyella monticola</name>
    <dbReference type="NCBI Taxonomy" id="1927958"/>
    <lineage>
        <taxon>Bacteria</taxon>
        <taxon>Pseudomonadati</taxon>
        <taxon>Pseudomonadota</taxon>
        <taxon>Gammaproteobacteria</taxon>
        <taxon>Lysobacterales</taxon>
        <taxon>Rhodanobacteraceae</taxon>
        <taxon>Dyella</taxon>
    </lineage>
</organism>
<keyword evidence="4" id="KW-0281">Fimbrium</keyword>
<dbReference type="InterPro" id="IPR050263">
    <property type="entry name" value="Bact_Fimbrial_Adh_Pro"/>
</dbReference>
<feature type="domain" description="Fimbrial-type adhesion" evidence="6">
    <location>
        <begin position="42"/>
        <end position="186"/>
    </location>
</feature>
<dbReference type="RefSeq" id="WP_115494687.1">
    <property type="nucleotide sequence ID" value="NZ_QRBE01000003.1"/>
</dbReference>
<feature type="signal peptide" evidence="5">
    <location>
        <begin position="1"/>
        <end position="31"/>
    </location>
</feature>
<dbReference type="InterPro" id="IPR036937">
    <property type="entry name" value="Adhesion_dom_fimbrial_sf"/>
</dbReference>
<dbReference type="GO" id="GO:0043709">
    <property type="term" value="P:cell adhesion involved in single-species biofilm formation"/>
    <property type="evidence" value="ECO:0007669"/>
    <property type="project" value="TreeGrafter"/>
</dbReference>
<sequence length="187" mass="18351">MYTQNVTHQAKHFLLVALSLAGSGMAGTALAQSAAVTATGDISSSCSFTSSGVVTLNIGQVPIGVFTRPGAISNASAPDFIVLTCTANPGITMTMTGTPAGNGAPDSVLALAPGSGAATGVGVQVLNDGTGNPTTPLILNAVNTVNPGSCNTGCSVRIPVVARYYAISSAVTTGAGNATATLNFTFN</sequence>
<dbReference type="Proteomes" id="UP000254258">
    <property type="component" value="Unassembled WGS sequence"/>
</dbReference>
<comment type="similarity">
    <text evidence="2">Belongs to the fimbrial protein family.</text>
</comment>
<dbReference type="InterPro" id="IPR000259">
    <property type="entry name" value="Adhesion_dom_fimbrial"/>
</dbReference>
<evidence type="ECO:0000313" key="7">
    <source>
        <dbReference type="EMBL" id="RDS82777.1"/>
    </source>
</evidence>
<dbReference type="Gene3D" id="2.60.40.1090">
    <property type="entry name" value="Fimbrial-type adhesion domain"/>
    <property type="match status" value="1"/>
</dbReference>
<protein>
    <recommendedName>
        <fullName evidence="6">Fimbrial-type adhesion domain-containing protein</fullName>
    </recommendedName>
</protein>
<evidence type="ECO:0000259" key="6">
    <source>
        <dbReference type="Pfam" id="PF00419"/>
    </source>
</evidence>
<comment type="subcellular location">
    <subcellularLocation>
        <location evidence="1">Fimbrium</location>
    </subcellularLocation>
</comment>
<comment type="caution">
    <text evidence="7">The sequence shown here is derived from an EMBL/GenBank/DDBJ whole genome shotgun (WGS) entry which is preliminary data.</text>
</comment>
<evidence type="ECO:0000256" key="3">
    <source>
        <dbReference type="ARBA" id="ARBA00022729"/>
    </source>
</evidence>
<keyword evidence="3 5" id="KW-0732">Signal</keyword>
<keyword evidence="8" id="KW-1185">Reference proteome</keyword>
<dbReference type="PANTHER" id="PTHR33420:SF12">
    <property type="entry name" value="FIMBRIN-LIKE PROTEIN FIMI-RELATED"/>
    <property type="match status" value="1"/>
</dbReference>
<evidence type="ECO:0000256" key="4">
    <source>
        <dbReference type="ARBA" id="ARBA00023263"/>
    </source>
</evidence>
<gene>
    <name evidence="7" type="ORF">DWU98_06395</name>
</gene>
<dbReference type="GO" id="GO:0009289">
    <property type="term" value="C:pilus"/>
    <property type="evidence" value="ECO:0007669"/>
    <property type="project" value="UniProtKB-SubCell"/>
</dbReference>
<dbReference type="Pfam" id="PF00419">
    <property type="entry name" value="Fimbrial"/>
    <property type="match status" value="1"/>
</dbReference>
<dbReference type="PANTHER" id="PTHR33420">
    <property type="entry name" value="FIMBRIAL SUBUNIT ELFA-RELATED"/>
    <property type="match status" value="1"/>
</dbReference>
<evidence type="ECO:0000313" key="8">
    <source>
        <dbReference type="Proteomes" id="UP000254258"/>
    </source>
</evidence>
<dbReference type="SUPFAM" id="SSF49401">
    <property type="entry name" value="Bacterial adhesins"/>
    <property type="match status" value="1"/>
</dbReference>
<name>A0A370X3A7_9GAMM</name>
<proteinExistence type="inferred from homology"/>